<accession>A0A1F5NMQ5</accession>
<comment type="caution">
    <text evidence="6">The sequence shown here is derived from an EMBL/GenBank/DDBJ whole genome shotgun (WGS) entry which is preliminary data.</text>
</comment>
<sequence length="136" mass="16136">MKDKKTQKFRQRLLEEYQKLIRSINRNRLAEEEIKLENTEDEGDLATISHNKELLYNLHESDFQRLKQIQEALKRMDRGEYGECMKCGVDINEKRLLAVPWATLCIQCQEEAECEGTVYQAPFELVRELKLAEEEE</sequence>
<evidence type="ECO:0000313" key="7">
    <source>
        <dbReference type="Proteomes" id="UP000176864"/>
    </source>
</evidence>
<evidence type="ECO:0000256" key="4">
    <source>
        <dbReference type="PROSITE-ProRule" id="PRU00510"/>
    </source>
</evidence>
<evidence type="ECO:0000256" key="2">
    <source>
        <dbReference type="ARBA" id="ARBA00022771"/>
    </source>
</evidence>
<dbReference type="EMBL" id="MFEK01000013">
    <property type="protein sequence ID" value="OGE78802.1"/>
    <property type="molecule type" value="Genomic_DNA"/>
</dbReference>
<protein>
    <recommendedName>
        <fullName evidence="5">Zinc finger DksA/TraR C4-type domain-containing protein</fullName>
    </recommendedName>
</protein>
<dbReference type="PANTHER" id="PTHR33823:SF4">
    <property type="entry name" value="GENERAL STRESS PROTEIN 16O"/>
    <property type="match status" value="1"/>
</dbReference>
<dbReference type="InterPro" id="IPR037187">
    <property type="entry name" value="DnaK_N"/>
</dbReference>
<organism evidence="6 7">
    <name type="scientific">Candidatus Doudnabacteria bacterium RIFCSPHIGHO2_01_FULL_46_14</name>
    <dbReference type="NCBI Taxonomy" id="1817824"/>
    <lineage>
        <taxon>Bacteria</taxon>
        <taxon>Candidatus Doudnaibacteriota</taxon>
    </lineage>
</organism>
<feature type="zinc finger region" description="dksA C4-type" evidence="4">
    <location>
        <begin position="84"/>
        <end position="108"/>
    </location>
</feature>
<dbReference type="InterPro" id="IPR000962">
    <property type="entry name" value="Znf_DskA_TraR"/>
</dbReference>
<keyword evidence="2" id="KW-0863">Zinc-finger</keyword>
<keyword evidence="3" id="KW-0862">Zinc</keyword>
<dbReference type="Proteomes" id="UP000176864">
    <property type="component" value="Unassembled WGS sequence"/>
</dbReference>
<dbReference type="SUPFAM" id="SSF57716">
    <property type="entry name" value="Glucocorticoid receptor-like (DNA-binding domain)"/>
    <property type="match status" value="1"/>
</dbReference>
<dbReference type="SUPFAM" id="SSF109635">
    <property type="entry name" value="DnaK suppressor protein DksA, alpha-hairpin domain"/>
    <property type="match status" value="1"/>
</dbReference>
<evidence type="ECO:0000259" key="5">
    <source>
        <dbReference type="Pfam" id="PF01258"/>
    </source>
</evidence>
<dbReference type="Pfam" id="PF01258">
    <property type="entry name" value="zf-dskA_traR"/>
    <property type="match status" value="1"/>
</dbReference>
<name>A0A1F5NMQ5_9BACT</name>
<dbReference type="Gene3D" id="1.20.120.910">
    <property type="entry name" value="DksA, coiled-coil domain"/>
    <property type="match status" value="1"/>
</dbReference>
<dbReference type="PROSITE" id="PS51128">
    <property type="entry name" value="ZF_DKSA_2"/>
    <property type="match status" value="1"/>
</dbReference>
<keyword evidence="1" id="KW-0479">Metal-binding</keyword>
<dbReference type="GO" id="GO:0008270">
    <property type="term" value="F:zinc ion binding"/>
    <property type="evidence" value="ECO:0007669"/>
    <property type="project" value="UniProtKB-KW"/>
</dbReference>
<dbReference type="PANTHER" id="PTHR33823">
    <property type="entry name" value="RNA POLYMERASE-BINDING TRANSCRIPTION FACTOR DKSA-RELATED"/>
    <property type="match status" value="1"/>
</dbReference>
<reference evidence="6 7" key="1">
    <citation type="journal article" date="2016" name="Nat. Commun.">
        <title>Thousands of microbial genomes shed light on interconnected biogeochemical processes in an aquifer system.</title>
        <authorList>
            <person name="Anantharaman K."/>
            <person name="Brown C.T."/>
            <person name="Hug L.A."/>
            <person name="Sharon I."/>
            <person name="Castelle C.J."/>
            <person name="Probst A.J."/>
            <person name="Thomas B.C."/>
            <person name="Singh A."/>
            <person name="Wilkins M.J."/>
            <person name="Karaoz U."/>
            <person name="Brodie E.L."/>
            <person name="Williams K.H."/>
            <person name="Hubbard S.S."/>
            <person name="Banfield J.F."/>
        </authorList>
    </citation>
    <scope>NUCLEOTIDE SEQUENCE [LARGE SCALE GENOMIC DNA]</scope>
</reference>
<dbReference type="STRING" id="1817824.A2751_01235"/>
<gene>
    <name evidence="6" type="ORF">A2751_01235</name>
</gene>
<feature type="domain" description="Zinc finger DksA/TraR C4-type" evidence="5">
    <location>
        <begin position="79"/>
        <end position="113"/>
    </location>
</feature>
<evidence type="ECO:0000256" key="3">
    <source>
        <dbReference type="ARBA" id="ARBA00022833"/>
    </source>
</evidence>
<evidence type="ECO:0000256" key="1">
    <source>
        <dbReference type="ARBA" id="ARBA00022723"/>
    </source>
</evidence>
<proteinExistence type="predicted"/>
<evidence type="ECO:0000313" key="6">
    <source>
        <dbReference type="EMBL" id="OGE78802.1"/>
    </source>
</evidence>
<dbReference type="AlphaFoldDB" id="A0A1F5NMQ5"/>